<sequence length="118" mass="13228">MITTLLAGLGLFVEPFLLLVGYVSNSSSFPKPLSQEEEDYYLMLYEKGDEEAKNVLIERNLRLVAHIVKKYNNTGREIDDLISIGTIGLIKAITTFDRKKGTRLATYAARCIDNADLV</sequence>
<dbReference type="PANTHER" id="PTHR30376:SF3">
    <property type="entry name" value="RNA POLYMERASE SIGMA FACTOR RPOH"/>
    <property type="match status" value="1"/>
</dbReference>
<dbReference type="AlphaFoldDB" id="A0A0L0WEG5"/>
<protein>
    <submittedName>
        <fullName evidence="2">RNA polymerase sigma-K factor SigK</fullName>
    </submittedName>
</protein>
<dbReference type="Proteomes" id="UP000037267">
    <property type="component" value="Unassembled WGS sequence"/>
</dbReference>
<dbReference type="GO" id="GO:0003700">
    <property type="term" value="F:DNA-binding transcription factor activity"/>
    <property type="evidence" value="ECO:0007669"/>
    <property type="project" value="InterPro"/>
</dbReference>
<organism evidence="2 3">
    <name type="scientific">Gottschalkia purinilytica</name>
    <name type="common">Clostridium purinilyticum</name>
    <dbReference type="NCBI Taxonomy" id="1503"/>
    <lineage>
        <taxon>Bacteria</taxon>
        <taxon>Bacillati</taxon>
        <taxon>Bacillota</taxon>
        <taxon>Tissierellia</taxon>
        <taxon>Tissierellales</taxon>
        <taxon>Gottschalkiaceae</taxon>
        <taxon>Gottschalkia</taxon>
    </lineage>
</organism>
<dbReference type="OrthoDB" id="9809557at2"/>
<dbReference type="Pfam" id="PF04542">
    <property type="entry name" value="Sigma70_r2"/>
    <property type="match status" value="1"/>
</dbReference>
<proteinExistence type="predicted"/>
<dbReference type="InterPro" id="IPR013325">
    <property type="entry name" value="RNA_pol_sigma_r2"/>
</dbReference>
<dbReference type="RefSeq" id="WP_050353617.1">
    <property type="nucleotide sequence ID" value="NZ_LGSS01000001.1"/>
</dbReference>
<name>A0A0L0WEG5_GOTPU</name>
<evidence type="ECO:0000313" key="2">
    <source>
        <dbReference type="EMBL" id="KNF09872.1"/>
    </source>
</evidence>
<gene>
    <name evidence="2" type="primary">sigK</name>
    <name evidence="2" type="ORF">CLPU_1c00370</name>
</gene>
<dbReference type="SUPFAM" id="SSF88946">
    <property type="entry name" value="Sigma2 domain of RNA polymerase sigma factors"/>
    <property type="match status" value="1"/>
</dbReference>
<dbReference type="InterPro" id="IPR007627">
    <property type="entry name" value="RNA_pol_sigma70_r2"/>
</dbReference>
<dbReference type="InterPro" id="IPR000943">
    <property type="entry name" value="RNA_pol_sigma70"/>
</dbReference>
<dbReference type="PANTHER" id="PTHR30376">
    <property type="entry name" value="SIGMA FACTOR RPOH HEAT SHOCK RELATED"/>
    <property type="match status" value="1"/>
</dbReference>
<dbReference type="InterPro" id="IPR050813">
    <property type="entry name" value="Sigma-70_Factor"/>
</dbReference>
<dbReference type="PATRIC" id="fig|1503.3.peg.904"/>
<evidence type="ECO:0000259" key="1">
    <source>
        <dbReference type="PROSITE" id="PS00715"/>
    </source>
</evidence>
<comment type="caution">
    <text evidence="2">The sequence shown here is derived from an EMBL/GenBank/DDBJ whole genome shotgun (WGS) entry which is preliminary data.</text>
</comment>
<dbReference type="PROSITE" id="PS00715">
    <property type="entry name" value="SIGMA70_1"/>
    <property type="match status" value="1"/>
</dbReference>
<dbReference type="EMBL" id="LGSS01000001">
    <property type="protein sequence ID" value="KNF09872.1"/>
    <property type="molecule type" value="Genomic_DNA"/>
</dbReference>
<dbReference type="Gene3D" id="1.20.120.1810">
    <property type="match status" value="1"/>
</dbReference>
<evidence type="ECO:0000313" key="3">
    <source>
        <dbReference type="Proteomes" id="UP000037267"/>
    </source>
</evidence>
<dbReference type="GO" id="GO:0006352">
    <property type="term" value="P:DNA-templated transcription initiation"/>
    <property type="evidence" value="ECO:0007669"/>
    <property type="project" value="InterPro"/>
</dbReference>
<accession>A0A0L0WEG5</accession>
<dbReference type="STRING" id="1503.CLPU_1c00370"/>
<keyword evidence="3" id="KW-1185">Reference proteome</keyword>
<feature type="domain" description="RNA polymerase sigma-70" evidence="1">
    <location>
        <begin position="80"/>
        <end position="93"/>
    </location>
</feature>
<reference evidence="3" key="1">
    <citation type="submission" date="2015-07" db="EMBL/GenBank/DDBJ databases">
        <title>Draft genome sequence of the purine-degrading Gottschalkia purinilyticum DSM 1384 (formerly Clostridium purinilyticum).</title>
        <authorList>
            <person name="Poehlein A."/>
            <person name="Schiel-Bengelsdorf B."/>
            <person name="Bengelsdorf F.R."/>
            <person name="Daniel R."/>
            <person name="Duerre P."/>
        </authorList>
    </citation>
    <scope>NUCLEOTIDE SEQUENCE [LARGE SCALE GENOMIC DNA]</scope>
    <source>
        <strain evidence="3">DSM 1384</strain>
    </source>
</reference>